<dbReference type="PROSITE" id="PS50174">
    <property type="entry name" value="G_PATCH"/>
    <property type="match status" value="1"/>
</dbReference>
<protein>
    <recommendedName>
        <fullName evidence="2">G-patch domain-containing protein</fullName>
    </recommendedName>
</protein>
<feature type="region of interest" description="Disordered" evidence="1">
    <location>
        <begin position="55"/>
        <end position="75"/>
    </location>
</feature>
<sequence length="233" mass="24517">MPKPAPFVPGQSSSLPTPGSFAYKQMIKMGWKPDEGLGKDGEGIKTFVKVVKQQDGVGIGGGGNGGQIGWRDAGNDGAGLSTVLSKLKGYSATDGMSQEEQKAKRKRDRKIEKRARKEAEKKKAAAASAEASPNNSPAPPGGNRSGTHHGKWIKAKDLTTKSAADLACIFGAGGGGSAWGSVKAVSSSSDGPQAAPKKEKKEKKKRRAEEGGEEEVKEKKAKKEKKDKKSKKD</sequence>
<evidence type="ECO:0000313" key="3">
    <source>
        <dbReference type="EMBL" id="GMI35583.1"/>
    </source>
</evidence>
<feature type="domain" description="G-patch" evidence="2">
    <location>
        <begin position="18"/>
        <end position="64"/>
    </location>
</feature>
<feature type="compositionally biased region" description="Low complexity" evidence="1">
    <location>
        <begin position="125"/>
        <end position="135"/>
    </location>
</feature>
<evidence type="ECO:0000259" key="2">
    <source>
        <dbReference type="PROSITE" id="PS50174"/>
    </source>
</evidence>
<feature type="compositionally biased region" description="Basic residues" evidence="1">
    <location>
        <begin position="219"/>
        <end position="233"/>
    </location>
</feature>
<dbReference type="Pfam" id="PF01585">
    <property type="entry name" value="G-patch"/>
    <property type="match status" value="1"/>
</dbReference>
<proteinExistence type="predicted"/>
<dbReference type="Proteomes" id="UP001165060">
    <property type="component" value="Unassembled WGS sequence"/>
</dbReference>
<gene>
    <name evidence="3" type="ORF">TeGR_g1837</name>
</gene>
<feature type="compositionally biased region" description="Gly residues" evidence="1">
    <location>
        <begin position="57"/>
        <end position="68"/>
    </location>
</feature>
<feature type="compositionally biased region" description="Basic and acidic residues" evidence="1">
    <location>
        <begin position="207"/>
        <end position="218"/>
    </location>
</feature>
<keyword evidence="4" id="KW-1185">Reference proteome</keyword>
<comment type="caution">
    <text evidence="3">The sequence shown here is derived from an EMBL/GenBank/DDBJ whole genome shotgun (WGS) entry which is preliminary data.</text>
</comment>
<dbReference type="EMBL" id="BRYB01004715">
    <property type="protein sequence ID" value="GMI35583.1"/>
    <property type="molecule type" value="Genomic_DNA"/>
</dbReference>
<dbReference type="InterPro" id="IPR000467">
    <property type="entry name" value="G_patch_dom"/>
</dbReference>
<accession>A0ABQ6MXD6</accession>
<reference evidence="3 4" key="1">
    <citation type="journal article" date="2023" name="Commun. Biol.">
        <title>Genome analysis of Parmales, the sister group of diatoms, reveals the evolutionary specialization of diatoms from phago-mixotrophs to photoautotrophs.</title>
        <authorList>
            <person name="Ban H."/>
            <person name="Sato S."/>
            <person name="Yoshikawa S."/>
            <person name="Yamada K."/>
            <person name="Nakamura Y."/>
            <person name="Ichinomiya M."/>
            <person name="Sato N."/>
            <person name="Blanc-Mathieu R."/>
            <person name="Endo H."/>
            <person name="Kuwata A."/>
            <person name="Ogata H."/>
        </authorList>
    </citation>
    <scope>NUCLEOTIDE SEQUENCE [LARGE SCALE GENOMIC DNA]</scope>
</reference>
<feature type="region of interest" description="Disordered" evidence="1">
    <location>
        <begin position="89"/>
        <end position="154"/>
    </location>
</feature>
<evidence type="ECO:0000256" key="1">
    <source>
        <dbReference type="SAM" id="MobiDB-lite"/>
    </source>
</evidence>
<organism evidence="3 4">
    <name type="scientific">Tetraparma gracilis</name>
    <dbReference type="NCBI Taxonomy" id="2962635"/>
    <lineage>
        <taxon>Eukaryota</taxon>
        <taxon>Sar</taxon>
        <taxon>Stramenopiles</taxon>
        <taxon>Ochrophyta</taxon>
        <taxon>Bolidophyceae</taxon>
        <taxon>Parmales</taxon>
        <taxon>Triparmaceae</taxon>
        <taxon>Tetraparma</taxon>
    </lineage>
</organism>
<name>A0ABQ6MXD6_9STRA</name>
<evidence type="ECO:0000313" key="4">
    <source>
        <dbReference type="Proteomes" id="UP001165060"/>
    </source>
</evidence>
<feature type="compositionally biased region" description="Low complexity" evidence="1">
    <location>
        <begin position="179"/>
        <end position="189"/>
    </location>
</feature>
<feature type="region of interest" description="Disordered" evidence="1">
    <location>
        <begin position="178"/>
        <end position="233"/>
    </location>
</feature>
<feature type="compositionally biased region" description="Basic and acidic residues" evidence="1">
    <location>
        <begin position="109"/>
        <end position="123"/>
    </location>
</feature>
<dbReference type="SMART" id="SM00443">
    <property type="entry name" value="G_patch"/>
    <property type="match status" value="1"/>
</dbReference>